<dbReference type="EMBL" id="AZBU02000013">
    <property type="protein sequence ID" value="TKR58714.1"/>
    <property type="molecule type" value="Genomic_DNA"/>
</dbReference>
<name>A0A4U5LRT3_STECR</name>
<evidence type="ECO:0000313" key="1">
    <source>
        <dbReference type="EMBL" id="TKR58714.1"/>
    </source>
</evidence>
<sequence length="265" mass="30264">MDLIPIEFIDNVVNLIPASFKQLKEPTNVFIWLQRYASIIGCTLRVTEDYFELLESKTDKDVSLAEFQHGSYALNLILFFVRPQRMHNGSHVVEDHVQHPINPSSLKQLNKIIRNNRHLVDIFQLMAVSEHIYADLLTGILGVQDLTIRFSLTSHILNSLIGVQVKSLKIEYIGLTRSDVNFVTNAIRCSLLDAFCYSPNAGNLNEETQGMGEELLKAIHESRDGGAPMRLEIPSFFGEKDEKKWPLATQWRTAIFVFARQSEYK</sequence>
<dbReference type="Proteomes" id="UP000298663">
    <property type="component" value="Unassembled WGS sequence"/>
</dbReference>
<reference evidence="1 2" key="2">
    <citation type="journal article" date="2019" name="G3 (Bethesda)">
        <title>Hybrid Assembly of the Genome of the Entomopathogenic Nematode Steinernema carpocapsae Identifies the X-Chromosome.</title>
        <authorList>
            <person name="Serra L."/>
            <person name="Macchietto M."/>
            <person name="Macias-Munoz A."/>
            <person name="McGill C.J."/>
            <person name="Rodriguez I.M."/>
            <person name="Rodriguez B."/>
            <person name="Murad R."/>
            <person name="Mortazavi A."/>
        </authorList>
    </citation>
    <scope>NUCLEOTIDE SEQUENCE [LARGE SCALE GENOMIC DNA]</scope>
    <source>
        <strain evidence="1 2">ALL</strain>
    </source>
</reference>
<organism evidence="1 2">
    <name type="scientific">Steinernema carpocapsae</name>
    <name type="common">Entomopathogenic nematode</name>
    <dbReference type="NCBI Taxonomy" id="34508"/>
    <lineage>
        <taxon>Eukaryota</taxon>
        <taxon>Metazoa</taxon>
        <taxon>Ecdysozoa</taxon>
        <taxon>Nematoda</taxon>
        <taxon>Chromadorea</taxon>
        <taxon>Rhabditida</taxon>
        <taxon>Tylenchina</taxon>
        <taxon>Panagrolaimomorpha</taxon>
        <taxon>Strongyloidoidea</taxon>
        <taxon>Steinernematidae</taxon>
        <taxon>Steinernema</taxon>
    </lineage>
</organism>
<dbReference type="AlphaFoldDB" id="A0A4U5LRT3"/>
<reference evidence="1 2" key="1">
    <citation type="journal article" date="2015" name="Genome Biol.">
        <title>Comparative genomics of Steinernema reveals deeply conserved gene regulatory networks.</title>
        <authorList>
            <person name="Dillman A.R."/>
            <person name="Macchietto M."/>
            <person name="Porter C.F."/>
            <person name="Rogers A."/>
            <person name="Williams B."/>
            <person name="Antoshechkin I."/>
            <person name="Lee M.M."/>
            <person name="Goodwin Z."/>
            <person name="Lu X."/>
            <person name="Lewis E.E."/>
            <person name="Goodrich-Blair H."/>
            <person name="Stock S.P."/>
            <person name="Adams B.J."/>
            <person name="Sternberg P.W."/>
            <person name="Mortazavi A."/>
        </authorList>
    </citation>
    <scope>NUCLEOTIDE SEQUENCE [LARGE SCALE GENOMIC DNA]</scope>
    <source>
        <strain evidence="1 2">ALL</strain>
    </source>
</reference>
<comment type="caution">
    <text evidence="1">The sequence shown here is derived from an EMBL/GenBank/DDBJ whole genome shotgun (WGS) entry which is preliminary data.</text>
</comment>
<evidence type="ECO:0000313" key="2">
    <source>
        <dbReference type="Proteomes" id="UP000298663"/>
    </source>
</evidence>
<protein>
    <submittedName>
        <fullName evidence="1">Uncharacterized protein</fullName>
    </submittedName>
</protein>
<keyword evidence="2" id="KW-1185">Reference proteome</keyword>
<proteinExistence type="predicted"/>
<accession>A0A4U5LRT3</accession>
<gene>
    <name evidence="1" type="ORF">L596_030124</name>
</gene>